<accession>A0A494Y7K1</accession>
<proteinExistence type="predicted"/>
<feature type="transmembrane region" description="Helical" evidence="2">
    <location>
        <begin position="143"/>
        <end position="161"/>
    </location>
</feature>
<evidence type="ECO:0000313" key="3">
    <source>
        <dbReference type="EMBL" id="RKP55900.1"/>
    </source>
</evidence>
<feature type="compositionally biased region" description="Basic and acidic residues" evidence="1">
    <location>
        <begin position="76"/>
        <end position="87"/>
    </location>
</feature>
<sequence length="315" mass="34155">MNIDDTLLMAYVDGELPPSRKAELAQAIAHSDELAARVAALRASALPYRAAFTHAELPPVPAALADFIETLARTGDGARGERGERGANTDPNADVATHADRTHHGLGSSDLAQDERIASMPDAAITSDATASTRGTHRARRPGLWLAAAFIAGAFVCGAALKFGPMLGEPRVAPWLEAAAGYQELYTRDTVYDLPDSATLDARVLDEVHQEDHLPIAIPDLRDAGLTFKRIQRLRFRGRPLIQIVYLPVHGDPVALCVIDAKADQPMKSQHVYGMDVVSWSRDKLAFALIGRNRDVDLAAVHRQLADDPSRLRVE</sequence>
<comment type="caution">
    <text evidence="3">The sequence shown here is derived from an EMBL/GenBank/DDBJ whole genome shotgun (WGS) entry which is preliminary data.</text>
</comment>
<reference evidence="3 4" key="1">
    <citation type="submission" date="2018-10" db="EMBL/GenBank/DDBJ databases">
        <title>Robbsia sp. DHC34, isolated from soil.</title>
        <authorList>
            <person name="Gao Z.-H."/>
            <person name="Qiu L.-H."/>
        </authorList>
    </citation>
    <scope>NUCLEOTIDE SEQUENCE [LARGE SCALE GENOMIC DNA]</scope>
    <source>
        <strain evidence="3 4">DHC34</strain>
    </source>
</reference>
<keyword evidence="4" id="KW-1185">Reference proteome</keyword>
<dbReference type="AlphaFoldDB" id="A0A494Y7K1"/>
<keyword evidence="2" id="KW-0472">Membrane</keyword>
<evidence type="ECO:0000256" key="2">
    <source>
        <dbReference type="SAM" id="Phobius"/>
    </source>
</evidence>
<dbReference type="Proteomes" id="UP000270342">
    <property type="component" value="Unassembled WGS sequence"/>
</dbReference>
<dbReference type="EMBL" id="RBZU01000004">
    <property type="protein sequence ID" value="RKP55900.1"/>
    <property type="molecule type" value="Genomic_DNA"/>
</dbReference>
<organism evidence="3 4">
    <name type="scientific">Pararobbsia silviterrae</name>
    <dbReference type="NCBI Taxonomy" id="1792498"/>
    <lineage>
        <taxon>Bacteria</taxon>
        <taxon>Pseudomonadati</taxon>
        <taxon>Pseudomonadota</taxon>
        <taxon>Betaproteobacteria</taxon>
        <taxon>Burkholderiales</taxon>
        <taxon>Burkholderiaceae</taxon>
        <taxon>Pararobbsia</taxon>
    </lineage>
</organism>
<gene>
    <name evidence="3" type="ORF">D7S86_11910</name>
</gene>
<protein>
    <submittedName>
        <fullName evidence="3">Anti-sigma factor</fullName>
    </submittedName>
</protein>
<evidence type="ECO:0000313" key="4">
    <source>
        <dbReference type="Proteomes" id="UP000270342"/>
    </source>
</evidence>
<feature type="region of interest" description="Disordered" evidence="1">
    <location>
        <begin position="75"/>
        <end position="108"/>
    </location>
</feature>
<name>A0A494Y7K1_9BURK</name>
<evidence type="ECO:0000256" key="1">
    <source>
        <dbReference type="SAM" id="MobiDB-lite"/>
    </source>
</evidence>
<keyword evidence="2" id="KW-1133">Transmembrane helix</keyword>
<dbReference type="RefSeq" id="WP_121086650.1">
    <property type="nucleotide sequence ID" value="NZ_RBZU01000004.1"/>
</dbReference>
<dbReference type="OrthoDB" id="6843348at2"/>
<keyword evidence="2" id="KW-0812">Transmembrane</keyword>